<dbReference type="RefSeq" id="WP_017454740.1">
    <property type="nucleotide sequence ID" value="NZ_CP008956.1"/>
</dbReference>
<dbReference type="EMBL" id="CP008956">
    <property type="protein sequence ID" value="QJQ02101.1"/>
    <property type="molecule type" value="Genomic_DNA"/>
</dbReference>
<evidence type="ECO:0000313" key="1">
    <source>
        <dbReference type="EMBL" id="QJQ02101.1"/>
    </source>
</evidence>
<gene>
    <name evidence="1" type="ORF">C798_18245</name>
</gene>
<dbReference type="InterPro" id="IPR010877">
    <property type="entry name" value="Phage_Mu_Gp46"/>
</dbReference>
<accession>A0A6M3ZUS6</accession>
<name>A0A6M3ZUS6_9BURK</name>
<evidence type="ECO:0008006" key="3">
    <source>
        <dbReference type="Google" id="ProtNLM"/>
    </source>
</evidence>
<reference evidence="1 2" key="1">
    <citation type="journal article" date="2012" name="J. Bacteriol.">
        <title>Genome sequence of the pathogenic Herbaspirillum seropedicae strain Os34, isolated from rice roots.</title>
        <authorList>
            <person name="Ye W."/>
            <person name="Ye S."/>
            <person name="Liu J."/>
            <person name="Chang S."/>
            <person name="Chen M."/>
            <person name="Zhu B."/>
            <person name="Guo L."/>
            <person name="An Q."/>
        </authorList>
    </citation>
    <scope>NUCLEOTIDE SEQUENCE [LARGE SCALE GENOMIC DNA]</scope>
    <source>
        <strain evidence="1 2">Os34</strain>
    </source>
</reference>
<protein>
    <recommendedName>
        <fullName evidence="3">Phage tail protein</fullName>
    </recommendedName>
</protein>
<dbReference type="Proteomes" id="UP000501648">
    <property type="component" value="Chromosome"/>
</dbReference>
<proteinExistence type="predicted"/>
<sequence>MILTLSEDDRRAVLWRAAMISLFSWRRADPSDPNDGADPLGWWGDSFPTVAGDKIGSRVWLLQRRSITDDALRDAVEFGEEALAWFVSDGHATKVAVTVARSGTEGVTMRAVIDLVGDDPLQIEIDDFWRVLNAI</sequence>
<organism evidence="1 2">
    <name type="scientific">Herbaspirillum rubrisubalbicans Os34</name>
    <dbReference type="NCBI Taxonomy" id="1235827"/>
    <lineage>
        <taxon>Bacteria</taxon>
        <taxon>Pseudomonadati</taxon>
        <taxon>Pseudomonadota</taxon>
        <taxon>Betaproteobacteria</taxon>
        <taxon>Burkholderiales</taxon>
        <taxon>Oxalobacteraceae</taxon>
        <taxon>Herbaspirillum</taxon>
    </lineage>
</organism>
<dbReference type="Pfam" id="PF07409">
    <property type="entry name" value="GP46"/>
    <property type="match status" value="1"/>
</dbReference>
<dbReference type="AlphaFoldDB" id="A0A6M3ZUS6"/>
<evidence type="ECO:0000313" key="2">
    <source>
        <dbReference type="Proteomes" id="UP000501648"/>
    </source>
</evidence>